<comment type="caution">
    <text evidence="2">The sequence shown here is derived from an EMBL/GenBank/DDBJ whole genome shotgun (WGS) entry which is preliminary data.</text>
</comment>
<evidence type="ECO:0000313" key="2">
    <source>
        <dbReference type="EMBL" id="MDG3584626.1"/>
    </source>
</evidence>
<reference evidence="2" key="1">
    <citation type="submission" date="2022-11" db="EMBL/GenBank/DDBJ databases">
        <title>High-quality draft genome sequence of Galbibacter sp. strain CMA-7.</title>
        <authorList>
            <person name="Wei L."/>
            <person name="Dong C."/>
            <person name="Shao Z."/>
        </authorList>
    </citation>
    <scope>NUCLEOTIDE SEQUENCE</scope>
    <source>
        <strain evidence="2">CMA-7</strain>
    </source>
</reference>
<name>A0ABT6FMZ1_9FLAO</name>
<organism evidence="2 3">
    <name type="scientific">Galbibacter pacificus</name>
    <dbReference type="NCBI Taxonomy" id="2996052"/>
    <lineage>
        <taxon>Bacteria</taxon>
        <taxon>Pseudomonadati</taxon>
        <taxon>Bacteroidota</taxon>
        <taxon>Flavobacteriia</taxon>
        <taxon>Flavobacteriales</taxon>
        <taxon>Flavobacteriaceae</taxon>
        <taxon>Galbibacter</taxon>
    </lineage>
</organism>
<dbReference type="EMBL" id="JAPMUA010000001">
    <property type="protein sequence ID" value="MDG3584626.1"/>
    <property type="molecule type" value="Genomic_DNA"/>
</dbReference>
<keyword evidence="3" id="KW-1185">Reference proteome</keyword>
<dbReference type="PROSITE" id="PS51257">
    <property type="entry name" value="PROKAR_LIPOPROTEIN"/>
    <property type="match status" value="1"/>
</dbReference>
<dbReference type="RefSeq" id="WP_277898384.1">
    <property type="nucleotide sequence ID" value="NZ_JAPMUA010000001.1"/>
</dbReference>
<accession>A0ABT6FMZ1</accession>
<proteinExistence type="predicted"/>
<evidence type="ECO:0000256" key="1">
    <source>
        <dbReference type="SAM" id="SignalP"/>
    </source>
</evidence>
<keyword evidence="1" id="KW-0732">Signal</keyword>
<gene>
    <name evidence="2" type="ORF">OSR52_02015</name>
</gene>
<dbReference type="Proteomes" id="UP001153642">
    <property type="component" value="Unassembled WGS sequence"/>
</dbReference>
<feature type="chain" id="PRO_5045096189" description="Lipoprotein" evidence="1">
    <location>
        <begin position="20"/>
        <end position="60"/>
    </location>
</feature>
<sequence length="60" mass="6927">MIKKSLFIGLMMIITLSFSCTNDQVTDTESLYKANQEKPSKIENYQLIDKDEIENPRDKG</sequence>
<protein>
    <recommendedName>
        <fullName evidence="4">Lipoprotein</fullName>
    </recommendedName>
</protein>
<feature type="signal peptide" evidence="1">
    <location>
        <begin position="1"/>
        <end position="19"/>
    </location>
</feature>
<evidence type="ECO:0000313" key="3">
    <source>
        <dbReference type="Proteomes" id="UP001153642"/>
    </source>
</evidence>
<evidence type="ECO:0008006" key="4">
    <source>
        <dbReference type="Google" id="ProtNLM"/>
    </source>
</evidence>